<dbReference type="Gene3D" id="3.90.550.10">
    <property type="entry name" value="Spore Coat Polysaccharide Biosynthesis Protein SpsA, Chain A"/>
    <property type="match status" value="1"/>
</dbReference>
<comment type="caution">
    <text evidence="3">The sequence shown here is derived from an EMBL/GenBank/DDBJ whole genome shotgun (WGS) entry which is preliminary data.</text>
</comment>
<evidence type="ECO:0000313" key="3">
    <source>
        <dbReference type="EMBL" id="MFC3660285.1"/>
    </source>
</evidence>
<dbReference type="RefSeq" id="WP_386709466.1">
    <property type="nucleotide sequence ID" value="NZ_JBHRYF010000008.1"/>
</dbReference>
<dbReference type="InterPro" id="IPR029044">
    <property type="entry name" value="Nucleotide-diphossugar_trans"/>
</dbReference>
<keyword evidence="3" id="KW-0328">Glycosyltransferase</keyword>
<keyword evidence="3" id="KW-0808">Transferase</keyword>
<dbReference type="EC" id="2.4.-.-" evidence="3"/>
<reference evidence="4" key="1">
    <citation type="journal article" date="2019" name="Int. J. Syst. Evol. Microbiol.">
        <title>The Global Catalogue of Microorganisms (GCM) 10K type strain sequencing project: providing services to taxonomists for standard genome sequencing and annotation.</title>
        <authorList>
            <consortium name="The Broad Institute Genomics Platform"/>
            <consortium name="The Broad Institute Genome Sequencing Center for Infectious Disease"/>
            <person name="Wu L."/>
            <person name="Ma J."/>
        </authorList>
    </citation>
    <scope>NUCLEOTIDE SEQUENCE [LARGE SCALE GENOMIC DNA]</scope>
    <source>
        <strain evidence="4">KCTC 42211</strain>
    </source>
</reference>
<name>A0ABV7UTF5_9GAMM</name>
<dbReference type="PANTHER" id="PTHR43630">
    <property type="entry name" value="POLY-BETA-1,6-N-ACETYL-D-GLUCOSAMINE SYNTHASE"/>
    <property type="match status" value="1"/>
</dbReference>
<dbReference type="CDD" id="cd02511">
    <property type="entry name" value="Beta4Glucosyltransferase"/>
    <property type="match status" value="1"/>
</dbReference>
<sequence length="286" mass="31828">MGSAYRSVANNRYSAINASSNPGPAVSACIIAFNEADRIGECLASLAFCDEIVVVDSFSTDATADIARAAGARVLQRPFDGFRSQKAFAVEQARHDWVLCLDADERVGDALRDSIDAARASGFSAAAGYRFARLDHYFGRFLRHGNAYPDRVLRLFDRRRGGWRGSREVHEAASVDGPVRTLAGDLIHYPYRSFEQQLAKTQRYARMMAEHEFARGKRASLAKLVLSPAWRFWRGFVLRGGFRDGWHGLVYAYVRANYVRQKTIMLWLLQNGQPVAAPAPSDLSTG</sequence>
<dbReference type="PANTHER" id="PTHR43630:SF2">
    <property type="entry name" value="GLYCOSYLTRANSFERASE"/>
    <property type="match status" value="1"/>
</dbReference>
<dbReference type="GO" id="GO:0016757">
    <property type="term" value="F:glycosyltransferase activity"/>
    <property type="evidence" value="ECO:0007669"/>
    <property type="project" value="UniProtKB-KW"/>
</dbReference>
<evidence type="ECO:0000256" key="1">
    <source>
        <dbReference type="ARBA" id="ARBA00038494"/>
    </source>
</evidence>
<organism evidence="3 4">
    <name type="scientific">Luteimonas notoginsengisoli</name>
    <dbReference type="NCBI Taxonomy" id="1578200"/>
    <lineage>
        <taxon>Bacteria</taxon>
        <taxon>Pseudomonadati</taxon>
        <taxon>Pseudomonadota</taxon>
        <taxon>Gammaproteobacteria</taxon>
        <taxon>Lysobacterales</taxon>
        <taxon>Lysobacteraceae</taxon>
        <taxon>Luteimonas</taxon>
    </lineage>
</organism>
<dbReference type="SUPFAM" id="SSF53448">
    <property type="entry name" value="Nucleotide-diphospho-sugar transferases"/>
    <property type="match status" value="1"/>
</dbReference>
<evidence type="ECO:0000313" key="4">
    <source>
        <dbReference type="Proteomes" id="UP001595724"/>
    </source>
</evidence>
<keyword evidence="4" id="KW-1185">Reference proteome</keyword>
<comment type="similarity">
    <text evidence="1">Belongs to the glycosyltransferase 2 family. WaaE/KdtX subfamily.</text>
</comment>
<dbReference type="Proteomes" id="UP001595724">
    <property type="component" value="Unassembled WGS sequence"/>
</dbReference>
<evidence type="ECO:0000259" key="2">
    <source>
        <dbReference type="Pfam" id="PF00535"/>
    </source>
</evidence>
<protein>
    <submittedName>
        <fullName evidence="3">Glycosyltransferase family 2 protein</fullName>
        <ecNumber evidence="3">2.4.-.-</ecNumber>
    </submittedName>
</protein>
<feature type="domain" description="Glycosyltransferase 2-like" evidence="2">
    <location>
        <begin position="27"/>
        <end position="146"/>
    </location>
</feature>
<accession>A0ABV7UTF5</accession>
<dbReference type="Pfam" id="PF00535">
    <property type="entry name" value="Glycos_transf_2"/>
    <property type="match status" value="1"/>
</dbReference>
<dbReference type="PROSITE" id="PS51257">
    <property type="entry name" value="PROKAR_LIPOPROTEIN"/>
    <property type="match status" value="1"/>
</dbReference>
<dbReference type="InterPro" id="IPR001173">
    <property type="entry name" value="Glyco_trans_2-like"/>
</dbReference>
<dbReference type="EMBL" id="JBHRYF010000008">
    <property type="protein sequence ID" value="MFC3660285.1"/>
    <property type="molecule type" value="Genomic_DNA"/>
</dbReference>
<proteinExistence type="inferred from homology"/>
<gene>
    <name evidence="3" type="ORF">ACFOM9_09430</name>
</gene>